<dbReference type="PANTHER" id="PTHR33129">
    <property type="entry name" value="PROTEIN KINASE DOMAIN-CONTAINING PROTEIN-RELATED"/>
    <property type="match status" value="1"/>
</dbReference>
<comment type="subcellular location">
    <subcellularLocation>
        <location evidence="1">Host cell</location>
    </subcellularLocation>
    <subcellularLocation>
        <location evidence="2">Secreted</location>
    </subcellularLocation>
</comment>
<dbReference type="Proteomes" id="UP000697107">
    <property type="component" value="Unassembled WGS sequence"/>
</dbReference>
<accession>A0A8T1G2U8</accession>
<dbReference type="InterPro" id="IPR045379">
    <property type="entry name" value="Crinkler_N"/>
</dbReference>
<reference evidence="5" key="1">
    <citation type="submission" date="2018-10" db="EMBL/GenBank/DDBJ databases">
        <title>Effector identification in a new, highly contiguous assembly of the strawberry crown rot pathogen Phytophthora cactorum.</title>
        <authorList>
            <person name="Armitage A.D."/>
            <person name="Nellist C.F."/>
            <person name="Bates H."/>
            <person name="Vickerstaff R.J."/>
            <person name="Harrison R.J."/>
        </authorList>
    </citation>
    <scope>NUCLEOTIDE SEQUENCE</scope>
    <source>
        <strain evidence="5">P415</strain>
    </source>
</reference>
<dbReference type="SUPFAM" id="SSF52540">
    <property type="entry name" value="P-loop containing nucleoside triphosphate hydrolases"/>
    <property type="match status" value="1"/>
</dbReference>
<dbReference type="Pfam" id="PF20147">
    <property type="entry name" value="Crinkler"/>
    <property type="match status" value="1"/>
</dbReference>
<evidence type="ECO:0000256" key="1">
    <source>
        <dbReference type="ARBA" id="ARBA00004340"/>
    </source>
</evidence>
<protein>
    <recommendedName>
        <fullName evidence="4">Crinkler effector protein N-terminal domain-containing protein</fullName>
    </recommendedName>
</protein>
<dbReference type="EMBL" id="RCML01000350">
    <property type="protein sequence ID" value="KAG2979903.1"/>
    <property type="molecule type" value="Genomic_DNA"/>
</dbReference>
<dbReference type="GO" id="GO:0043657">
    <property type="term" value="C:host cell"/>
    <property type="evidence" value="ECO:0007669"/>
    <property type="project" value="UniProtKB-SubCell"/>
</dbReference>
<evidence type="ECO:0000259" key="4">
    <source>
        <dbReference type="Pfam" id="PF20147"/>
    </source>
</evidence>
<dbReference type="GO" id="GO:0005576">
    <property type="term" value="C:extracellular region"/>
    <property type="evidence" value="ECO:0007669"/>
    <property type="project" value="UniProtKB-SubCell"/>
</dbReference>
<dbReference type="InterPro" id="IPR052980">
    <property type="entry name" value="Crinkler_effector"/>
</dbReference>
<evidence type="ECO:0000256" key="3">
    <source>
        <dbReference type="ARBA" id="ARBA00022525"/>
    </source>
</evidence>
<evidence type="ECO:0000313" key="6">
    <source>
        <dbReference type="Proteomes" id="UP000697107"/>
    </source>
</evidence>
<organism evidence="5 6">
    <name type="scientific">Phytophthora cactorum</name>
    <dbReference type="NCBI Taxonomy" id="29920"/>
    <lineage>
        <taxon>Eukaryota</taxon>
        <taxon>Sar</taxon>
        <taxon>Stramenopiles</taxon>
        <taxon>Oomycota</taxon>
        <taxon>Peronosporomycetes</taxon>
        <taxon>Peronosporales</taxon>
        <taxon>Peronosporaceae</taxon>
        <taxon>Phytophthora</taxon>
    </lineage>
</organism>
<keyword evidence="3" id="KW-0964">Secreted</keyword>
<dbReference type="PANTHER" id="PTHR33129:SF3">
    <property type="entry name" value="HOT SPOT (RHS) PROTEIN, PUTATIVE-RELATED"/>
    <property type="match status" value="1"/>
</dbReference>
<name>A0A8T1G2U8_9STRA</name>
<dbReference type="AlphaFoldDB" id="A0A8T1G2U8"/>
<comment type="caution">
    <text evidence="5">The sequence shown here is derived from an EMBL/GenBank/DDBJ whole genome shotgun (WGS) entry which is preliminary data.</text>
</comment>
<evidence type="ECO:0000313" key="5">
    <source>
        <dbReference type="EMBL" id="KAG2979903.1"/>
    </source>
</evidence>
<dbReference type="VEuPathDB" id="FungiDB:PC110_g22365"/>
<gene>
    <name evidence="5" type="ORF">PC118_g11523</name>
</gene>
<feature type="domain" description="Crinkler effector protein N-terminal" evidence="4">
    <location>
        <begin position="2"/>
        <end position="111"/>
    </location>
</feature>
<evidence type="ECO:0000256" key="2">
    <source>
        <dbReference type="ARBA" id="ARBA00004613"/>
    </source>
</evidence>
<proteinExistence type="predicted"/>
<sequence>MVTLYCAVVGVAGSAFPVDIDEGQKVGDLKKSIKVQSDGLITDPWPKLQLFLAKTEGGAWLDGAGVAAVTVDGDGHPQGFELMDPTLWIKNPKHFGANFQPGEGQIHVLVVVPEQGTSAPLVSDGGVFDRCSDPFFSKFQTVDEVNSWLQFPALLPLTERQTLYIRSSYKSIAAQALSKVDPNRRKYAVITGTPGIGKSVFVYYVMWRLIKDKKRVLFITRQPPIYFDGSTIHECKQLPYSGNQQFWSPDLWCLVDSVDPTNVVGMPIERCSVLLASTPRRDCIGEFKKLAPTPDVFYMPLWIKEELATIAPMYPHAAAVWENRFECLGGVPRLVLQDIETDPQAWLMSACNSCSLDDCIMLVSIYSEINSKTKIAQILIHIHSQEPYREYKVVYASDLAMQLIVRTKWRLDRAKLQSLLGSSDGNPLAQSLCGYIFELYSMDLLEQGGTFVYRELLSEKSKRKRGTPADGTIDIPRSSQPRLIAERVEVGQLANQLYVPRTSNYAAIDAWMPQFGGFQMTVGKTHGIKGGAADDLAKLGPNGNRLFFLLPPLYYKTFTKKTPQTIEQFAILVPYPEQV</sequence>
<dbReference type="InterPro" id="IPR027417">
    <property type="entry name" value="P-loop_NTPase"/>
</dbReference>